<evidence type="ECO:0000256" key="6">
    <source>
        <dbReference type="ARBA" id="ARBA00023136"/>
    </source>
</evidence>
<evidence type="ECO:0000256" key="1">
    <source>
        <dbReference type="ARBA" id="ARBA00004127"/>
    </source>
</evidence>
<keyword evidence="6 8" id="KW-0472">Membrane</keyword>
<evidence type="ECO:0000313" key="11">
    <source>
        <dbReference type="Proteomes" id="UP001217754"/>
    </source>
</evidence>
<evidence type="ECO:0000256" key="3">
    <source>
        <dbReference type="ARBA" id="ARBA00022692"/>
    </source>
</evidence>
<dbReference type="GO" id="GO:0005789">
    <property type="term" value="C:endoplasmic reticulum membrane"/>
    <property type="evidence" value="ECO:0007669"/>
    <property type="project" value="TreeGrafter"/>
</dbReference>
<feature type="transmembrane region" description="Helical" evidence="8">
    <location>
        <begin position="243"/>
        <end position="262"/>
    </location>
</feature>
<feature type="transmembrane region" description="Helical" evidence="8">
    <location>
        <begin position="328"/>
        <end position="349"/>
    </location>
</feature>
<evidence type="ECO:0000256" key="2">
    <source>
        <dbReference type="ARBA" id="ARBA00022502"/>
    </source>
</evidence>
<dbReference type="InterPro" id="IPR007217">
    <property type="entry name" value="Per1-like"/>
</dbReference>
<feature type="transmembrane region" description="Helical" evidence="8">
    <location>
        <begin position="305"/>
        <end position="322"/>
    </location>
</feature>
<keyword evidence="4 9" id="KW-0732">Signal</keyword>
<dbReference type="AlphaFoldDB" id="A0AAF0J9A6"/>
<dbReference type="Proteomes" id="UP001217754">
    <property type="component" value="Chromosome 1"/>
</dbReference>
<organism evidence="10 11">
    <name type="scientific">Malassezia japonica</name>
    <dbReference type="NCBI Taxonomy" id="223818"/>
    <lineage>
        <taxon>Eukaryota</taxon>
        <taxon>Fungi</taxon>
        <taxon>Dikarya</taxon>
        <taxon>Basidiomycota</taxon>
        <taxon>Ustilaginomycotina</taxon>
        <taxon>Malasseziomycetes</taxon>
        <taxon>Malasseziales</taxon>
        <taxon>Malasseziaceae</taxon>
        <taxon>Malassezia</taxon>
    </lineage>
</organism>
<keyword evidence="7" id="KW-0175">Coiled coil</keyword>
<feature type="transmembrane region" description="Helical" evidence="8">
    <location>
        <begin position="400"/>
        <end position="422"/>
    </location>
</feature>
<keyword evidence="2" id="KW-0337">GPI-anchor biosynthesis</keyword>
<dbReference type="GO" id="GO:0016788">
    <property type="term" value="F:hydrolase activity, acting on ester bonds"/>
    <property type="evidence" value="ECO:0007669"/>
    <property type="project" value="TreeGrafter"/>
</dbReference>
<feature type="transmembrane region" description="Helical" evidence="8">
    <location>
        <begin position="428"/>
        <end position="446"/>
    </location>
</feature>
<feature type="transmembrane region" description="Helical" evidence="8">
    <location>
        <begin position="210"/>
        <end position="231"/>
    </location>
</feature>
<evidence type="ECO:0000256" key="5">
    <source>
        <dbReference type="ARBA" id="ARBA00022989"/>
    </source>
</evidence>
<dbReference type="PANTHER" id="PTHR13148">
    <property type="entry name" value="PER1-RELATED"/>
    <property type="match status" value="1"/>
</dbReference>
<evidence type="ECO:0000313" key="10">
    <source>
        <dbReference type="EMBL" id="WFD38113.1"/>
    </source>
</evidence>
<dbReference type="GO" id="GO:0006506">
    <property type="term" value="P:GPI anchor biosynthetic process"/>
    <property type="evidence" value="ECO:0007669"/>
    <property type="project" value="UniProtKB-KW"/>
</dbReference>
<evidence type="ECO:0008006" key="12">
    <source>
        <dbReference type="Google" id="ProtNLM"/>
    </source>
</evidence>
<feature type="signal peptide" evidence="9">
    <location>
        <begin position="1"/>
        <end position="27"/>
    </location>
</feature>
<evidence type="ECO:0000256" key="4">
    <source>
        <dbReference type="ARBA" id="ARBA00022729"/>
    </source>
</evidence>
<proteinExistence type="predicted"/>
<gene>
    <name evidence="10" type="ORF">MJAP1_001061</name>
</gene>
<keyword evidence="5 8" id="KW-1133">Transmembrane helix</keyword>
<accession>A0AAF0J9A6</accession>
<dbReference type="RefSeq" id="XP_060121010.1">
    <property type="nucleotide sequence ID" value="XM_060265027.1"/>
</dbReference>
<feature type="chain" id="PRO_5042118493" description="Post-GPI attachment to proteins factor 3" evidence="9">
    <location>
        <begin position="28"/>
        <end position="546"/>
    </location>
</feature>
<dbReference type="GeneID" id="85224710"/>
<reference evidence="10" key="1">
    <citation type="submission" date="2023-03" db="EMBL/GenBank/DDBJ databases">
        <title>Mating type loci evolution in Malassezia.</title>
        <authorList>
            <person name="Coelho M.A."/>
        </authorList>
    </citation>
    <scope>NUCLEOTIDE SEQUENCE</scope>
    <source>
        <strain evidence="10">CBS 9431</strain>
    </source>
</reference>
<evidence type="ECO:0000256" key="8">
    <source>
        <dbReference type="SAM" id="Phobius"/>
    </source>
</evidence>
<name>A0AAF0J9A6_9BASI</name>
<evidence type="ECO:0000256" key="7">
    <source>
        <dbReference type="SAM" id="Coils"/>
    </source>
</evidence>
<keyword evidence="11" id="KW-1185">Reference proteome</keyword>
<dbReference type="PANTHER" id="PTHR13148:SF0">
    <property type="entry name" value="POST-GPI ATTACHMENT TO PROTEINS FACTOR 3"/>
    <property type="match status" value="1"/>
</dbReference>
<protein>
    <recommendedName>
        <fullName evidence="12">Post-GPI attachment to proteins factor 3</fullName>
    </recommendedName>
</protein>
<feature type="coiled-coil region" evidence="7">
    <location>
        <begin position="106"/>
        <end position="133"/>
    </location>
</feature>
<feature type="transmembrane region" description="Helical" evidence="8">
    <location>
        <begin position="274"/>
        <end position="293"/>
    </location>
</feature>
<dbReference type="Pfam" id="PF04080">
    <property type="entry name" value="Per1"/>
    <property type="match status" value="2"/>
</dbReference>
<comment type="subcellular location">
    <subcellularLocation>
        <location evidence="1">Endomembrane system</location>
        <topology evidence="1">Multi-pass membrane protein</topology>
    </subcellularLocation>
</comment>
<dbReference type="EMBL" id="CP119958">
    <property type="protein sequence ID" value="WFD38113.1"/>
    <property type="molecule type" value="Genomic_DNA"/>
</dbReference>
<evidence type="ECO:0000256" key="9">
    <source>
        <dbReference type="SAM" id="SignalP"/>
    </source>
</evidence>
<keyword evidence="3 8" id="KW-0812">Transmembrane</keyword>
<sequence length="546" mass="61600">MTGRVLVLRVLVLSALALAVLPGLVLGSVGDQSPKFQRCVASCKTDTCRNHKPLPFTDDTIVPSDPLPWYLVLTGWTCETNCEYHCTHRITNEARKRVQDLREQMYDRLNSEQAELRRQHDRWRNQLAQQEAGQSLDPACDGDAYSDADGECVPLMLKPPAPLLSESEVRRQTEERIHAELYFMHPVEKQTVQFFGKWAQLRVLGMQEPFSVLFSLMNLGVQLYAYRYILLDLLPGTFPLKSTYLRHAVIASVAWGASAIFHTRDLWWTERFDYFMAAAVLLSGFFFTLCRVIHAKQGSVLYHRLMVGCIGAWVLHVLYLLSHRRLDYSYNMTACLTVGVLHNLLWLLAAFAPRTVHSFAVLLGGDAQVGAVSGNSKHDEHDHGHARNWRTISPSQQQQLVLLVLVMFCAPGLELFDFPPILRLIDAHALWHLSTVPISLYWYYWLAQDARDCVVTHNWKLDQHAHVTDVDDLLARSHHSKVPDSASHLPLTVEPAAGASEGSSASPATPVPLDEAWGRAQSLLEQWSAWGLDALRALRAMLITQS</sequence>